<dbReference type="GO" id="GO:0006813">
    <property type="term" value="P:potassium ion transport"/>
    <property type="evidence" value="ECO:0007669"/>
    <property type="project" value="InterPro"/>
</dbReference>
<keyword evidence="2" id="KW-0812">Transmembrane</keyword>
<evidence type="ECO:0000256" key="1">
    <source>
        <dbReference type="ARBA" id="ARBA00004651"/>
    </source>
</evidence>
<dbReference type="PANTHER" id="PTHR43833">
    <property type="entry name" value="POTASSIUM CHANNEL PROTEIN 2-RELATED-RELATED"/>
    <property type="match status" value="1"/>
</dbReference>
<dbReference type="Gene3D" id="1.10.287.70">
    <property type="match status" value="1"/>
</dbReference>
<dbReference type="PANTHER" id="PTHR43833:SF9">
    <property type="entry name" value="POTASSIUM CHANNEL PROTEIN YUGO-RELATED"/>
    <property type="match status" value="1"/>
</dbReference>
<proteinExistence type="predicted"/>
<dbReference type="Pfam" id="PF07885">
    <property type="entry name" value="Ion_trans_2"/>
    <property type="match status" value="1"/>
</dbReference>
<accession>C0E161</accession>
<gene>
    <name evidence="4" type="ORF">CORMATOL_00711</name>
</gene>
<evidence type="ECO:0000259" key="3">
    <source>
        <dbReference type="PROSITE" id="PS51201"/>
    </source>
</evidence>
<protein>
    <submittedName>
        <fullName evidence="4">TrkA N-terminal domain protein</fullName>
    </submittedName>
</protein>
<keyword evidence="2" id="KW-1133">Transmembrane helix</keyword>
<dbReference type="InterPro" id="IPR050721">
    <property type="entry name" value="Trk_Ktr_HKT_K-transport"/>
</dbReference>
<evidence type="ECO:0000313" key="5">
    <source>
        <dbReference type="Proteomes" id="UP000006247"/>
    </source>
</evidence>
<sequence length="394" mass="42820">MSFGASGKPVETDYPEALWCSWFIRTSEEQSVMPSRYPPDRSGRLSNEASNPDIPQHALINIIRIPVNVQVSPIELIVRRVGIALVLIIMVALVAYMEKDGYSEKLSFIDALYYAGVTLSTTGYGDIVPVTQLARLINLFVVTPLRLGFVILLVGTTLSVLTEESRKAWQIQHWRKRMRNHTIIIGYGTKGRSAVAALLADGTSPKDIVVVDKDSRVLEVAEAQGLVTVNGSGTQSNILKLAGVGKAKAVVVAPSIDDTAVLVTLSVRELAPSAWIVVSVRESENQHLLEQSGADSVVISSETAGRMLGLATVTPSVVEMMEDLLSPDEGFSIAERPIADDEVGANPRHLADIVLGVVRSGELYRIDSLEAETVEPGDRLLYVRRVFSDDTEDD</sequence>
<feature type="transmembrane region" description="Helical" evidence="2">
    <location>
        <begin position="108"/>
        <end position="125"/>
    </location>
</feature>
<dbReference type="InterPro" id="IPR003148">
    <property type="entry name" value="RCK_N"/>
</dbReference>
<dbReference type="SUPFAM" id="SSF51735">
    <property type="entry name" value="NAD(P)-binding Rossmann-fold domains"/>
    <property type="match status" value="1"/>
</dbReference>
<reference evidence="4 5" key="1">
    <citation type="submission" date="2009-01" db="EMBL/GenBank/DDBJ databases">
        <authorList>
            <person name="Fulton L."/>
            <person name="Clifton S."/>
            <person name="Chinwalla A.T."/>
            <person name="Mitreva M."/>
            <person name="Sodergren E."/>
            <person name="Weinstock G."/>
            <person name="Clifton S."/>
            <person name="Dooling D.J."/>
            <person name="Fulton B."/>
            <person name="Minx P."/>
            <person name="Pepin K.H."/>
            <person name="Johnson M."/>
            <person name="Bhonagiri V."/>
            <person name="Nash W.E."/>
            <person name="Mardis E.R."/>
            <person name="Wilson R.K."/>
        </authorList>
    </citation>
    <scope>NUCLEOTIDE SEQUENCE [LARGE SCALE GENOMIC DNA]</scope>
    <source>
        <strain evidence="4 5">ATCC 33806</strain>
    </source>
</reference>
<name>C0E161_9CORY</name>
<dbReference type="Proteomes" id="UP000006247">
    <property type="component" value="Unassembled WGS sequence"/>
</dbReference>
<dbReference type="PROSITE" id="PS51201">
    <property type="entry name" value="RCK_N"/>
    <property type="match status" value="1"/>
</dbReference>
<dbReference type="EMBL" id="ACEB01000006">
    <property type="protein sequence ID" value="EEG27859.1"/>
    <property type="molecule type" value="Genomic_DNA"/>
</dbReference>
<keyword evidence="2" id="KW-0472">Membrane</keyword>
<comment type="caution">
    <text evidence="4">The sequence shown here is derived from an EMBL/GenBank/DDBJ whole genome shotgun (WGS) entry which is preliminary data.</text>
</comment>
<dbReference type="Gene3D" id="3.40.50.720">
    <property type="entry name" value="NAD(P)-binding Rossmann-like Domain"/>
    <property type="match status" value="1"/>
</dbReference>
<dbReference type="InterPro" id="IPR013099">
    <property type="entry name" value="K_chnl_dom"/>
</dbReference>
<dbReference type="Pfam" id="PF02254">
    <property type="entry name" value="TrkA_N"/>
    <property type="match status" value="1"/>
</dbReference>
<comment type="subcellular location">
    <subcellularLocation>
        <location evidence="1">Cell membrane</location>
        <topology evidence="1">Multi-pass membrane protein</topology>
    </subcellularLocation>
</comment>
<organism evidence="4 5">
    <name type="scientific">Corynebacterium matruchotii ATCC 33806</name>
    <dbReference type="NCBI Taxonomy" id="566549"/>
    <lineage>
        <taxon>Bacteria</taxon>
        <taxon>Bacillati</taxon>
        <taxon>Actinomycetota</taxon>
        <taxon>Actinomycetes</taxon>
        <taxon>Mycobacteriales</taxon>
        <taxon>Corynebacteriaceae</taxon>
        <taxon>Corynebacterium</taxon>
    </lineage>
</organism>
<feature type="domain" description="RCK N-terminal" evidence="3">
    <location>
        <begin position="179"/>
        <end position="299"/>
    </location>
</feature>
<dbReference type="SUPFAM" id="SSF81324">
    <property type="entry name" value="Voltage-gated potassium channels"/>
    <property type="match status" value="1"/>
</dbReference>
<dbReference type="InterPro" id="IPR036291">
    <property type="entry name" value="NAD(P)-bd_dom_sf"/>
</dbReference>
<dbReference type="AlphaFoldDB" id="C0E161"/>
<dbReference type="GO" id="GO:0005886">
    <property type="term" value="C:plasma membrane"/>
    <property type="evidence" value="ECO:0007669"/>
    <property type="project" value="UniProtKB-SubCell"/>
</dbReference>
<feature type="transmembrane region" description="Helical" evidence="2">
    <location>
        <begin position="137"/>
        <end position="161"/>
    </location>
</feature>
<evidence type="ECO:0000256" key="2">
    <source>
        <dbReference type="SAM" id="Phobius"/>
    </source>
</evidence>
<feature type="transmembrane region" description="Helical" evidence="2">
    <location>
        <begin position="77"/>
        <end position="96"/>
    </location>
</feature>
<evidence type="ECO:0000313" key="4">
    <source>
        <dbReference type="EMBL" id="EEG27859.1"/>
    </source>
</evidence>
<dbReference type="HOGENOM" id="CLU_055253_1_0_11"/>